<evidence type="ECO:0000256" key="11">
    <source>
        <dbReference type="PROSITE-ProRule" id="PRU10061"/>
    </source>
</evidence>
<dbReference type="PANTHER" id="PTHR31490:SF35">
    <property type="entry name" value="ENDO-1,4-BETA-XYLANASE"/>
    <property type="match status" value="1"/>
</dbReference>
<dbReference type="PROSITE" id="PS51760">
    <property type="entry name" value="GH10_2"/>
    <property type="match status" value="1"/>
</dbReference>
<keyword evidence="6" id="KW-0858">Xylan degradation</keyword>
<comment type="subcellular location">
    <subcellularLocation>
        <location evidence="2">Secreted</location>
    </subcellularLocation>
</comment>
<dbReference type="EC" id="3.2.1.8" evidence="12"/>
<dbReference type="Pfam" id="PF00331">
    <property type="entry name" value="Glyco_hydro_10"/>
    <property type="match status" value="1"/>
</dbReference>
<evidence type="ECO:0000259" key="14">
    <source>
        <dbReference type="PROSITE" id="PS51760"/>
    </source>
</evidence>
<keyword evidence="7 12" id="KW-0378">Hydrolase</keyword>
<evidence type="ECO:0000256" key="6">
    <source>
        <dbReference type="ARBA" id="ARBA00022651"/>
    </source>
</evidence>
<dbReference type="PRINTS" id="PR00134">
    <property type="entry name" value="GLHYDRLASE10"/>
</dbReference>
<feature type="domain" description="GH10" evidence="14">
    <location>
        <begin position="15"/>
        <end position="332"/>
    </location>
</feature>
<dbReference type="AlphaFoldDB" id="A0A9P6C5S1"/>
<evidence type="ECO:0000313" key="15">
    <source>
        <dbReference type="EMBL" id="KAF9450085.1"/>
    </source>
</evidence>
<reference evidence="15" key="1">
    <citation type="submission" date="2020-11" db="EMBL/GenBank/DDBJ databases">
        <authorList>
            <consortium name="DOE Joint Genome Institute"/>
            <person name="Ahrendt S."/>
            <person name="Riley R."/>
            <person name="Andreopoulos W."/>
            <person name="Labutti K."/>
            <person name="Pangilinan J."/>
            <person name="Ruiz-Duenas F.J."/>
            <person name="Barrasa J.M."/>
            <person name="Sanchez-Garcia M."/>
            <person name="Camarero S."/>
            <person name="Miyauchi S."/>
            <person name="Serrano A."/>
            <person name="Linde D."/>
            <person name="Babiker R."/>
            <person name="Drula E."/>
            <person name="Ayuso-Fernandez I."/>
            <person name="Pacheco R."/>
            <person name="Padilla G."/>
            <person name="Ferreira P."/>
            <person name="Barriuso J."/>
            <person name="Kellner H."/>
            <person name="Castanera R."/>
            <person name="Alfaro M."/>
            <person name="Ramirez L."/>
            <person name="Pisabarro A.G."/>
            <person name="Kuo A."/>
            <person name="Tritt A."/>
            <person name="Lipzen A."/>
            <person name="He G."/>
            <person name="Yan M."/>
            <person name="Ng V."/>
            <person name="Cullen D."/>
            <person name="Martin F."/>
            <person name="Rosso M.-N."/>
            <person name="Henrissat B."/>
            <person name="Hibbett D."/>
            <person name="Martinez A.T."/>
            <person name="Grigoriev I.V."/>
        </authorList>
    </citation>
    <scope>NUCLEOTIDE SEQUENCE</scope>
    <source>
        <strain evidence="15">MF-IS2</strain>
    </source>
</reference>
<evidence type="ECO:0000256" key="7">
    <source>
        <dbReference type="ARBA" id="ARBA00022801"/>
    </source>
</evidence>
<comment type="catalytic activity">
    <reaction evidence="1 12">
        <text>Endohydrolysis of (1-&gt;4)-beta-D-xylosidic linkages in xylans.</text>
        <dbReference type="EC" id="3.2.1.8"/>
    </reaction>
</comment>
<name>A0A9P6C5S1_9AGAR</name>
<evidence type="ECO:0000256" key="8">
    <source>
        <dbReference type="ARBA" id="ARBA00023277"/>
    </source>
</evidence>
<evidence type="ECO:0000256" key="10">
    <source>
        <dbReference type="ARBA" id="ARBA00023326"/>
    </source>
</evidence>
<dbReference type="InterPro" id="IPR044846">
    <property type="entry name" value="GH10"/>
</dbReference>
<evidence type="ECO:0000256" key="1">
    <source>
        <dbReference type="ARBA" id="ARBA00000681"/>
    </source>
</evidence>
<keyword evidence="5" id="KW-0964">Secreted</keyword>
<dbReference type="Proteomes" id="UP000807342">
    <property type="component" value="Unassembled WGS sequence"/>
</dbReference>
<dbReference type="GO" id="GO:0031176">
    <property type="term" value="F:endo-1,4-beta-xylanase activity"/>
    <property type="evidence" value="ECO:0007669"/>
    <property type="project" value="UniProtKB-EC"/>
</dbReference>
<comment type="caution">
    <text evidence="15">The sequence shown here is derived from an EMBL/GenBank/DDBJ whole genome shotgun (WGS) entry which is preliminary data.</text>
</comment>
<dbReference type="PANTHER" id="PTHR31490">
    <property type="entry name" value="GLYCOSYL HYDROLASE"/>
    <property type="match status" value="1"/>
</dbReference>
<organism evidence="15 16">
    <name type="scientific">Macrolepiota fuliginosa MF-IS2</name>
    <dbReference type="NCBI Taxonomy" id="1400762"/>
    <lineage>
        <taxon>Eukaryota</taxon>
        <taxon>Fungi</taxon>
        <taxon>Dikarya</taxon>
        <taxon>Basidiomycota</taxon>
        <taxon>Agaricomycotina</taxon>
        <taxon>Agaricomycetes</taxon>
        <taxon>Agaricomycetidae</taxon>
        <taxon>Agaricales</taxon>
        <taxon>Agaricineae</taxon>
        <taxon>Agaricaceae</taxon>
        <taxon>Macrolepiota</taxon>
    </lineage>
</organism>
<dbReference type="EMBL" id="MU151113">
    <property type="protein sequence ID" value="KAF9450085.1"/>
    <property type="molecule type" value="Genomic_DNA"/>
</dbReference>
<protein>
    <recommendedName>
        <fullName evidence="12">Beta-xylanase</fullName>
        <ecNumber evidence="12">3.2.1.8</ecNumber>
    </recommendedName>
</protein>
<sequence>MAKGLGLTVLLALLPAALGQLNTAARVAGKKYFGTATNEFQFSDAPYLAELNNTQDFGQLTPANAMKWELTELVQGQFTFENASLVVEQARNHGQLLRGHTCVWHTQLPSWVSTGGFDKKTLLSVVDKHCSTVVGHFKGQMYSWDVVNEPFNEDGTFRETVFYNTTGTDYIESALRAAHHADPQTKLYINDYNIDGTGPKSDAMYNLVKSLKKKGVPIHGIGVQGHLVVGTVPTTIEENFRKFASLGVEIAITELDIRMETPATEALLAQQKEDYKTVISACKNVPACIGVTVWDWTDKYSWIPGVFPTEGAALPWDENLEKKPAYYGTLEAFLGH</sequence>
<dbReference type="GO" id="GO:0005576">
    <property type="term" value="C:extracellular region"/>
    <property type="evidence" value="ECO:0007669"/>
    <property type="project" value="UniProtKB-SubCell"/>
</dbReference>
<keyword evidence="13" id="KW-0732">Signal</keyword>
<dbReference type="PROSITE" id="PS00591">
    <property type="entry name" value="GH10_1"/>
    <property type="match status" value="1"/>
</dbReference>
<dbReference type="InterPro" id="IPR017853">
    <property type="entry name" value="GH"/>
</dbReference>
<feature type="chain" id="PRO_5040231793" description="Beta-xylanase" evidence="13">
    <location>
        <begin position="20"/>
        <end position="336"/>
    </location>
</feature>
<accession>A0A9P6C5S1</accession>
<evidence type="ECO:0000313" key="16">
    <source>
        <dbReference type="Proteomes" id="UP000807342"/>
    </source>
</evidence>
<dbReference type="OrthoDB" id="3055998at2759"/>
<dbReference type="GO" id="GO:0045493">
    <property type="term" value="P:xylan catabolic process"/>
    <property type="evidence" value="ECO:0007669"/>
    <property type="project" value="UniProtKB-KW"/>
</dbReference>
<evidence type="ECO:0000256" key="12">
    <source>
        <dbReference type="RuleBase" id="RU361174"/>
    </source>
</evidence>
<feature type="active site" description="Nucleophile" evidence="11">
    <location>
        <position position="254"/>
    </location>
</feature>
<dbReference type="SMART" id="SM00633">
    <property type="entry name" value="Glyco_10"/>
    <property type="match status" value="1"/>
</dbReference>
<feature type="signal peptide" evidence="13">
    <location>
        <begin position="1"/>
        <end position="19"/>
    </location>
</feature>
<dbReference type="InterPro" id="IPR001000">
    <property type="entry name" value="GH10_dom"/>
</dbReference>
<evidence type="ECO:0000256" key="9">
    <source>
        <dbReference type="ARBA" id="ARBA00023295"/>
    </source>
</evidence>
<gene>
    <name evidence="15" type="ORF">P691DRAFT_774234</name>
</gene>
<comment type="similarity">
    <text evidence="4 12">Belongs to the glycosyl hydrolase 10 (cellulase F) family.</text>
</comment>
<keyword evidence="9 12" id="KW-0326">Glycosidase</keyword>
<evidence type="ECO:0000256" key="4">
    <source>
        <dbReference type="ARBA" id="ARBA00007495"/>
    </source>
</evidence>
<dbReference type="InterPro" id="IPR031158">
    <property type="entry name" value="GH10_AS"/>
</dbReference>
<evidence type="ECO:0000256" key="2">
    <source>
        <dbReference type="ARBA" id="ARBA00004613"/>
    </source>
</evidence>
<comment type="pathway">
    <text evidence="3">Glycan degradation; xylan degradation.</text>
</comment>
<evidence type="ECO:0000256" key="13">
    <source>
        <dbReference type="SAM" id="SignalP"/>
    </source>
</evidence>
<dbReference type="SUPFAM" id="SSF51445">
    <property type="entry name" value="(Trans)glycosidases"/>
    <property type="match status" value="1"/>
</dbReference>
<evidence type="ECO:0000256" key="3">
    <source>
        <dbReference type="ARBA" id="ARBA00004851"/>
    </source>
</evidence>
<dbReference type="Gene3D" id="3.20.20.80">
    <property type="entry name" value="Glycosidases"/>
    <property type="match status" value="1"/>
</dbReference>
<proteinExistence type="inferred from homology"/>
<evidence type="ECO:0000256" key="5">
    <source>
        <dbReference type="ARBA" id="ARBA00022525"/>
    </source>
</evidence>
<keyword evidence="10 12" id="KW-0624">Polysaccharide degradation</keyword>
<keyword evidence="16" id="KW-1185">Reference proteome</keyword>
<keyword evidence="8 12" id="KW-0119">Carbohydrate metabolism</keyword>